<dbReference type="InterPro" id="IPR034660">
    <property type="entry name" value="DinB/YfiT-like"/>
</dbReference>
<proteinExistence type="predicted"/>
<keyword evidence="3" id="KW-1185">Reference proteome</keyword>
<dbReference type="InterPro" id="IPR017517">
    <property type="entry name" value="Maleyloyr_isom"/>
</dbReference>
<dbReference type="NCBIfam" id="TIGR03083">
    <property type="entry name" value="maleylpyruvate isomerase family mycothiol-dependent enzyme"/>
    <property type="match status" value="1"/>
</dbReference>
<name>A0A4R4DWG4_9BACT</name>
<gene>
    <name evidence="2" type="ORF">E0486_16440</name>
</gene>
<dbReference type="Proteomes" id="UP000295164">
    <property type="component" value="Unassembled WGS sequence"/>
</dbReference>
<dbReference type="InterPro" id="IPR024344">
    <property type="entry name" value="MDMPI_metal-binding"/>
</dbReference>
<dbReference type="OrthoDB" id="154293at2"/>
<dbReference type="Gene3D" id="1.20.120.450">
    <property type="entry name" value="dinb family like domain"/>
    <property type="match status" value="1"/>
</dbReference>
<feature type="domain" description="Mycothiol-dependent maleylpyruvate isomerase metal-binding" evidence="1">
    <location>
        <begin position="13"/>
        <end position="156"/>
    </location>
</feature>
<dbReference type="RefSeq" id="WP_131853789.1">
    <property type="nucleotide sequence ID" value="NZ_SKFH01000041.1"/>
</dbReference>
<dbReference type="SUPFAM" id="SSF109854">
    <property type="entry name" value="DinB/YfiT-like putative metalloenzymes"/>
    <property type="match status" value="1"/>
</dbReference>
<comment type="caution">
    <text evidence="2">The sequence shown here is derived from an EMBL/GenBank/DDBJ whole genome shotgun (WGS) entry which is preliminary data.</text>
</comment>
<sequence>MPEPIFLAAKLPALDALLLDLLQSLTPEEWAAPTVAKQWRVKDVAAHLLDGNLRVLSALRDGYAGDPPGNVASYEDLVAYLNRLNADWVTAMKRVSPELLLLLLRTTGPLYAAYYAGLDPFGEAPWPVAWAGEETSRNWMHIAREYTEKWLHQQQIRDAVGKPGLLTREWFGPFLDVFLRALPHAYRDVAAPEGTVVQLHIRTEIGGDRFLQKEASGWALVKEAAAPSAVLRIDPDSAWKLFSKSLRPVDLRHRIVVEGDEALAAPALGMVAVMA</sequence>
<evidence type="ECO:0000313" key="3">
    <source>
        <dbReference type="Proteomes" id="UP000295164"/>
    </source>
</evidence>
<evidence type="ECO:0000259" key="1">
    <source>
        <dbReference type="Pfam" id="PF11716"/>
    </source>
</evidence>
<evidence type="ECO:0000313" key="2">
    <source>
        <dbReference type="EMBL" id="TCZ66935.1"/>
    </source>
</evidence>
<dbReference type="AlphaFoldDB" id="A0A4R4DWG4"/>
<dbReference type="Pfam" id="PF11716">
    <property type="entry name" value="MDMPI_N"/>
    <property type="match status" value="1"/>
</dbReference>
<keyword evidence="2" id="KW-0413">Isomerase</keyword>
<dbReference type="EMBL" id="SKFH01000041">
    <property type="protein sequence ID" value="TCZ66935.1"/>
    <property type="molecule type" value="Genomic_DNA"/>
</dbReference>
<reference evidence="2 3" key="1">
    <citation type="submission" date="2019-03" db="EMBL/GenBank/DDBJ databases">
        <authorList>
            <person name="Kim M.K.M."/>
        </authorList>
    </citation>
    <scope>NUCLEOTIDE SEQUENCE [LARGE SCALE GENOMIC DNA]</scope>
    <source>
        <strain evidence="2 3">17J68-15</strain>
    </source>
</reference>
<protein>
    <submittedName>
        <fullName evidence="2">Maleylpyruvate isomerase family mycothiol-dependent enzyme</fullName>
    </submittedName>
</protein>
<keyword evidence="2" id="KW-0670">Pyruvate</keyword>
<organism evidence="2 3">
    <name type="scientific">Flaviaesturariibacter aridisoli</name>
    <dbReference type="NCBI Taxonomy" id="2545761"/>
    <lineage>
        <taxon>Bacteria</taxon>
        <taxon>Pseudomonadati</taxon>
        <taxon>Bacteroidota</taxon>
        <taxon>Chitinophagia</taxon>
        <taxon>Chitinophagales</taxon>
        <taxon>Chitinophagaceae</taxon>
        <taxon>Flaviaestuariibacter</taxon>
    </lineage>
</organism>
<accession>A0A4R4DWG4</accession>
<dbReference type="GO" id="GO:0046872">
    <property type="term" value="F:metal ion binding"/>
    <property type="evidence" value="ECO:0007669"/>
    <property type="project" value="InterPro"/>
</dbReference>
<dbReference type="GO" id="GO:0016853">
    <property type="term" value="F:isomerase activity"/>
    <property type="evidence" value="ECO:0007669"/>
    <property type="project" value="UniProtKB-KW"/>
</dbReference>